<organism evidence="2 3">
    <name type="scientific">Silicimonas algicola</name>
    <dbReference type="NCBI Taxonomy" id="1826607"/>
    <lineage>
        <taxon>Bacteria</taxon>
        <taxon>Pseudomonadati</taxon>
        <taxon>Pseudomonadota</taxon>
        <taxon>Alphaproteobacteria</taxon>
        <taxon>Rhodobacterales</taxon>
        <taxon>Paracoccaceae</taxon>
    </lineage>
</organism>
<dbReference type="AlphaFoldDB" id="A0A316G6C6"/>
<reference evidence="2 3" key="1">
    <citation type="submission" date="2018-05" db="EMBL/GenBank/DDBJ databases">
        <title>Genomic Encyclopedia of Type Strains, Phase IV (KMG-IV): sequencing the most valuable type-strain genomes for metagenomic binning, comparative biology and taxonomic classification.</title>
        <authorList>
            <person name="Goeker M."/>
        </authorList>
    </citation>
    <scope>NUCLEOTIDE SEQUENCE [LARGE SCALE GENOMIC DNA]</scope>
    <source>
        <strain evidence="2 3">DSM 103371</strain>
    </source>
</reference>
<feature type="region of interest" description="Disordered" evidence="1">
    <location>
        <begin position="1"/>
        <end position="40"/>
    </location>
</feature>
<evidence type="ECO:0000313" key="2">
    <source>
        <dbReference type="EMBL" id="PWK55506.1"/>
    </source>
</evidence>
<protein>
    <submittedName>
        <fullName evidence="2">Uncharacterized protein</fullName>
    </submittedName>
</protein>
<evidence type="ECO:0000256" key="1">
    <source>
        <dbReference type="SAM" id="MobiDB-lite"/>
    </source>
</evidence>
<dbReference type="Proteomes" id="UP000245390">
    <property type="component" value="Unassembled WGS sequence"/>
</dbReference>
<gene>
    <name evidence="2" type="ORF">C8D95_107172</name>
</gene>
<accession>A0A316G6C6</accession>
<dbReference type="EMBL" id="QGGV01000007">
    <property type="protein sequence ID" value="PWK55506.1"/>
    <property type="molecule type" value="Genomic_DNA"/>
</dbReference>
<comment type="caution">
    <text evidence="2">The sequence shown here is derived from an EMBL/GenBank/DDBJ whole genome shotgun (WGS) entry which is preliminary data.</text>
</comment>
<proteinExistence type="predicted"/>
<evidence type="ECO:0000313" key="3">
    <source>
        <dbReference type="Proteomes" id="UP000245390"/>
    </source>
</evidence>
<name>A0A316G6C6_9RHOB</name>
<keyword evidence="3" id="KW-1185">Reference proteome</keyword>
<sequence length="212" mass="23592">MKYHPVGSRPPQRAYPRAATRGAMNEKALRRGGTRQRDGARQRFIRTADRVTCRAYLSSPWTDLENCGNIDPRRDFGRAGHPFATGSFDLLPKADIDRARRWTREHDGRIEKLGNVHGSVLRRPNFQGHLVQKMAAVGHHDAQSHALETFSFRPGADRCLGAPSSAEMRAEAGLRDDGGLPETESNILKMAKVLPSLDLVHLRPLSALVVDE</sequence>